<evidence type="ECO:0000313" key="2">
    <source>
        <dbReference type="EMBL" id="GIH16186.1"/>
    </source>
</evidence>
<keyword evidence="1" id="KW-0812">Transmembrane</keyword>
<feature type="transmembrane region" description="Helical" evidence="1">
    <location>
        <begin position="340"/>
        <end position="356"/>
    </location>
</feature>
<dbReference type="Pfam" id="PF06772">
    <property type="entry name" value="LtrA"/>
    <property type="match status" value="1"/>
</dbReference>
<feature type="transmembrane region" description="Helical" evidence="1">
    <location>
        <begin position="276"/>
        <end position="295"/>
    </location>
</feature>
<protein>
    <submittedName>
        <fullName evidence="2">Membrane protein</fullName>
    </submittedName>
</protein>
<feature type="transmembrane region" description="Helical" evidence="1">
    <location>
        <begin position="142"/>
        <end position="160"/>
    </location>
</feature>
<accession>A0A8J3QTH2</accession>
<dbReference type="Proteomes" id="UP000642748">
    <property type="component" value="Unassembled WGS sequence"/>
</dbReference>
<feature type="transmembrane region" description="Helical" evidence="1">
    <location>
        <begin position="307"/>
        <end position="328"/>
    </location>
</feature>
<gene>
    <name evidence="2" type="ORF">Raf01_43580</name>
</gene>
<feature type="transmembrane region" description="Helical" evidence="1">
    <location>
        <begin position="47"/>
        <end position="71"/>
    </location>
</feature>
<feature type="transmembrane region" description="Helical" evidence="1">
    <location>
        <begin position="109"/>
        <end position="130"/>
    </location>
</feature>
<evidence type="ECO:0000256" key="1">
    <source>
        <dbReference type="SAM" id="Phobius"/>
    </source>
</evidence>
<keyword evidence="1" id="KW-1133">Transmembrane helix</keyword>
<feature type="transmembrane region" description="Helical" evidence="1">
    <location>
        <begin position="211"/>
        <end position="228"/>
    </location>
</feature>
<keyword evidence="1" id="KW-0472">Membrane</keyword>
<dbReference type="PANTHER" id="PTHR36840">
    <property type="entry name" value="BLL5714 PROTEIN"/>
    <property type="match status" value="1"/>
</dbReference>
<name>A0A8J3QTH2_9ACTN</name>
<feature type="transmembrane region" description="Helical" evidence="1">
    <location>
        <begin position="234"/>
        <end position="255"/>
    </location>
</feature>
<feature type="transmembrane region" description="Helical" evidence="1">
    <location>
        <begin position="21"/>
        <end position="41"/>
    </location>
</feature>
<keyword evidence="3" id="KW-1185">Reference proteome</keyword>
<feature type="transmembrane region" description="Helical" evidence="1">
    <location>
        <begin position="83"/>
        <end position="103"/>
    </location>
</feature>
<dbReference type="EMBL" id="BONZ01000040">
    <property type="protein sequence ID" value="GIH16186.1"/>
    <property type="molecule type" value="Genomic_DNA"/>
</dbReference>
<dbReference type="RefSeq" id="WP_203919781.1">
    <property type="nucleotide sequence ID" value="NZ_BONZ01000040.1"/>
</dbReference>
<reference evidence="2" key="1">
    <citation type="submission" date="2021-01" db="EMBL/GenBank/DDBJ databases">
        <title>Whole genome shotgun sequence of Rugosimonospora africana NBRC 104875.</title>
        <authorList>
            <person name="Komaki H."/>
            <person name="Tamura T."/>
        </authorList>
    </citation>
    <scope>NUCLEOTIDE SEQUENCE</scope>
    <source>
        <strain evidence="2">NBRC 104875</strain>
    </source>
</reference>
<feature type="transmembrane region" description="Helical" evidence="1">
    <location>
        <begin position="166"/>
        <end position="184"/>
    </location>
</feature>
<dbReference type="PANTHER" id="PTHR36840:SF1">
    <property type="entry name" value="BLL5714 PROTEIN"/>
    <property type="match status" value="1"/>
</dbReference>
<evidence type="ECO:0000313" key="3">
    <source>
        <dbReference type="Proteomes" id="UP000642748"/>
    </source>
</evidence>
<dbReference type="InterPro" id="IPR010640">
    <property type="entry name" value="Low_temperature_requirement_A"/>
</dbReference>
<comment type="caution">
    <text evidence="2">The sequence shown here is derived from an EMBL/GenBank/DDBJ whole genome shotgun (WGS) entry which is preliminary data.</text>
</comment>
<dbReference type="AlphaFoldDB" id="A0A8J3QTH2"/>
<proteinExistence type="predicted"/>
<organism evidence="2 3">
    <name type="scientific">Rugosimonospora africana</name>
    <dbReference type="NCBI Taxonomy" id="556532"/>
    <lineage>
        <taxon>Bacteria</taxon>
        <taxon>Bacillati</taxon>
        <taxon>Actinomycetota</taxon>
        <taxon>Actinomycetes</taxon>
        <taxon>Micromonosporales</taxon>
        <taxon>Micromonosporaceae</taxon>
        <taxon>Rugosimonospora</taxon>
    </lineage>
</organism>
<sequence>MTRNDPATLVRSPGGSQRATLLELFFDLVYVAALALTSMNLARHLNWAGAVQALLPLMALWWVWAITTLATDFYNPERLPIQALIGVVMFGSIIMAVTLPQAFGSQGMIFATTNVAIHLGRGIFLVALLRHNTLPGKRAARFLFWFTVSAVGWIVGAFMPSAVVRGIAWAAALVLDYVIAAFRYPTPWLGPVPRDQYDKAQEHIGERYQQFMILAFGDLILVAALRYTRAGLGAGHTTAFVATFATTMLLWQIYVYRAGSLLRNLPRGKPGRILRWAPYTHFIMIFGIVAAAAGSERAILAPTAPMPYHWAAAMFGGPALFMIGRSVFEYEVFDRISWSRLFWIGVLLGVSPAMVLVAPSTAAVIVAAILLGVAVTDAVRGRAHRPAQPGQHQHPVRRLGG</sequence>